<evidence type="ECO:0000256" key="5">
    <source>
        <dbReference type="ARBA" id="ARBA00023163"/>
    </source>
</evidence>
<evidence type="ECO:0000256" key="4">
    <source>
        <dbReference type="ARBA" id="ARBA00023159"/>
    </source>
</evidence>
<dbReference type="GO" id="GO:0016592">
    <property type="term" value="C:mediator complex"/>
    <property type="evidence" value="ECO:0007669"/>
    <property type="project" value="InterPro"/>
</dbReference>
<dbReference type="Gene3D" id="1.10.10.1340">
    <property type="entry name" value="Mediator of RNA polymerase II, submodule Med31 (Soh1)"/>
    <property type="match status" value="1"/>
</dbReference>
<comment type="subunit">
    <text evidence="7">Component of the Mediator complex.</text>
</comment>
<dbReference type="GO" id="GO:0003712">
    <property type="term" value="F:transcription coregulator activity"/>
    <property type="evidence" value="ECO:0007669"/>
    <property type="project" value="InterPro"/>
</dbReference>
<reference evidence="9" key="1">
    <citation type="submission" date="2007-07" db="EMBL/GenBank/DDBJ databases">
        <title>PCAP assembly of the Caenorhabditis remanei genome.</title>
        <authorList>
            <consortium name="The Caenorhabditis remanei Sequencing Consortium"/>
            <person name="Wilson R.K."/>
        </authorList>
    </citation>
    <scope>NUCLEOTIDE SEQUENCE [LARGE SCALE GENOMIC DNA]</scope>
    <source>
        <strain evidence="9">PB4641</strain>
    </source>
</reference>
<dbReference type="FunCoup" id="E3LVQ7">
    <property type="interactions" value="2222"/>
</dbReference>
<dbReference type="Pfam" id="PF05669">
    <property type="entry name" value="Med31"/>
    <property type="match status" value="1"/>
</dbReference>
<evidence type="ECO:0000313" key="10">
    <source>
        <dbReference type="Proteomes" id="UP000008281"/>
    </source>
</evidence>
<gene>
    <name evidence="9" type="primary">Cre-mdt-31</name>
    <name evidence="9" type="ORF">CRE_29568</name>
</gene>
<proteinExistence type="inferred from homology"/>
<keyword evidence="4 7" id="KW-0010">Activator</keyword>
<dbReference type="OrthoDB" id="10257739at2759"/>
<comment type="subcellular location">
    <subcellularLocation>
        <location evidence="1 7">Nucleus</location>
    </subcellularLocation>
</comment>
<dbReference type="InParanoid" id="E3LVQ7"/>
<evidence type="ECO:0000256" key="1">
    <source>
        <dbReference type="ARBA" id="ARBA00004123"/>
    </source>
</evidence>
<dbReference type="eggNOG" id="KOG4086">
    <property type="taxonomic scope" value="Eukaryota"/>
</dbReference>
<dbReference type="AlphaFoldDB" id="E3LVQ7"/>
<keyword evidence="6 7" id="KW-0539">Nucleus</keyword>
<feature type="region of interest" description="Disordered" evidence="8">
    <location>
        <begin position="131"/>
        <end position="194"/>
    </location>
</feature>
<feature type="compositionally biased region" description="Acidic residues" evidence="8">
    <location>
        <begin position="175"/>
        <end position="188"/>
    </location>
</feature>
<protein>
    <recommendedName>
        <fullName evidence="7">Mediator of RNA polymerase II transcription subunit 31</fullName>
    </recommendedName>
</protein>
<evidence type="ECO:0000256" key="7">
    <source>
        <dbReference type="RuleBase" id="RU364129"/>
    </source>
</evidence>
<keyword evidence="3 7" id="KW-0805">Transcription regulation</keyword>
<evidence type="ECO:0000256" key="3">
    <source>
        <dbReference type="ARBA" id="ARBA00023015"/>
    </source>
</evidence>
<evidence type="ECO:0000256" key="2">
    <source>
        <dbReference type="ARBA" id="ARBA00006378"/>
    </source>
</evidence>
<feature type="compositionally biased region" description="Basic and acidic residues" evidence="8">
    <location>
        <begin position="162"/>
        <end position="174"/>
    </location>
</feature>
<dbReference type="STRING" id="31234.E3LVQ7"/>
<dbReference type="HOGENOM" id="CLU_071681_5_1_1"/>
<keyword evidence="10" id="KW-1185">Reference proteome</keyword>
<dbReference type="InterPro" id="IPR038089">
    <property type="entry name" value="Med31_sf"/>
</dbReference>
<name>E3LVQ7_CAERE</name>
<organism evidence="10">
    <name type="scientific">Caenorhabditis remanei</name>
    <name type="common">Caenorhabditis vulgaris</name>
    <dbReference type="NCBI Taxonomy" id="31234"/>
    <lineage>
        <taxon>Eukaryota</taxon>
        <taxon>Metazoa</taxon>
        <taxon>Ecdysozoa</taxon>
        <taxon>Nematoda</taxon>
        <taxon>Chromadorea</taxon>
        <taxon>Rhabditida</taxon>
        <taxon>Rhabditina</taxon>
        <taxon>Rhabditomorpha</taxon>
        <taxon>Rhabditoidea</taxon>
        <taxon>Rhabditidae</taxon>
        <taxon>Peloderinae</taxon>
        <taxon>Caenorhabditis</taxon>
    </lineage>
</organism>
<dbReference type="EMBL" id="DS268416">
    <property type="protein sequence ID" value="EFP12464.1"/>
    <property type="molecule type" value="Genomic_DNA"/>
</dbReference>
<keyword evidence="5 7" id="KW-0804">Transcription</keyword>
<dbReference type="PANTHER" id="PTHR13186">
    <property type="entry name" value="MEDIATOR OF RNA POLYMERASE II TRANSCRIPTION SUBUNIT 31"/>
    <property type="match status" value="1"/>
</dbReference>
<comment type="function">
    <text evidence="7">Component of the Mediator complex, a coactivator involved in the regulated transcription of nearly all RNA polymerase II-dependent genes. Mediator functions as a bridge to convey information from gene-specific regulatory proteins to the basal RNA polymerase II transcription machinery. Mediator is recruited to promoters by direct interactions with regulatory proteins and serves as a scaffold for the assembly of a functional preinitiation complex with RNA polymerase II and the general transcription factors.</text>
</comment>
<feature type="compositionally biased region" description="Acidic residues" evidence="8">
    <location>
        <begin position="131"/>
        <end position="161"/>
    </location>
</feature>
<dbReference type="Proteomes" id="UP000008281">
    <property type="component" value="Unassembled WGS sequence"/>
</dbReference>
<evidence type="ECO:0000313" key="9">
    <source>
        <dbReference type="EMBL" id="EFP12464.1"/>
    </source>
</evidence>
<comment type="similarity">
    <text evidence="2 7">Belongs to the Mediator complex subunit 31 family.</text>
</comment>
<evidence type="ECO:0000256" key="6">
    <source>
        <dbReference type="ARBA" id="ARBA00023242"/>
    </source>
</evidence>
<accession>E3LVQ7</accession>
<evidence type="ECO:0000256" key="8">
    <source>
        <dbReference type="SAM" id="MobiDB-lite"/>
    </source>
</evidence>
<dbReference type="GO" id="GO:0006355">
    <property type="term" value="P:regulation of DNA-templated transcription"/>
    <property type="evidence" value="ECO:0007669"/>
    <property type="project" value="InterPro"/>
</dbReference>
<sequence>MQMETTESEKTRFEVECEFVQALGNPNYLNFLAQRGYFKEEYFVNYLKYLLYWKKPEYARCLKFPQCLHMLEALQSQQFRDAMAYGNDFYQITFCSTFLSGPSAKFVEDQVVLQWQFYLRKRHRLCMMPEEEGQELVDSEEEVEQPSEEKDTEEDTDEEEEAKNTKVTEGTEEKEATEETQPDAEMADAAESTS</sequence>
<dbReference type="InterPro" id="IPR008831">
    <property type="entry name" value="Mediator_Med31"/>
</dbReference>
<dbReference type="OMA" id="KRHRLCM"/>